<proteinExistence type="predicted"/>
<dbReference type="Proteomes" id="UP000765509">
    <property type="component" value="Unassembled WGS sequence"/>
</dbReference>
<dbReference type="EMBL" id="AVOT02037632">
    <property type="protein sequence ID" value="MBW0532340.1"/>
    <property type="molecule type" value="Genomic_DNA"/>
</dbReference>
<comment type="caution">
    <text evidence="2">The sequence shown here is derived from an EMBL/GenBank/DDBJ whole genome shotgun (WGS) entry which is preliminary data.</text>
</comment>
<feature type="compositionally biased region" description="Polar residues" evidence="1">
    <location>
        <begin position="94"/>
        <end position="104"/>
    </location>
</feature>
<name>A0A9Q3F7X1_9BASI</name>
<dbReference type="AlphaFoldDB" id="A0A9Q3F7X1"/>
<sequence length="104" mass="11968">MIAQMICYLNNALSPQNSSQTLNENQIKFLSHQLLILNRIIKPMDQHHMMKIGWTDFSNAPLPQLSRLQLGHWLFQTIQKALQTSGKRPKVTMEHTQSSSQTPN</sequence>
<protein>
    <submittedName>
        <fullName evidence="2">Uncharacterized protein</fullName>
    </submittedName>
</protein>
<accession>A0A9Q3F7X1</accession>
<feature type="region of interest" description="Disordered" evidence="1">
    <location>
        <begin position="84"/>
        <end position="104"/>
    </location>
</feature>
<organism evidence="2 3">
    <name type="scientific">Austropuccinia psidii MF-1</name>
    <dbReference type="NCBI Taxonomy" id="1389203"/>
    <lineage>
        <taxon>Eukaryota</taxon>
        <taxon>Fungi</taxon>
        <taxon>Dikarya</taxon>
        <taxon>Basidiomycota</taxon>
        <taxon>Pucciniomycotina</taxon>
        <taxon>Pucciniomycetes</taxon>
        <taxon>Pucciniales</taxon>
        <taxon>Sphaerophragmiaceae</taxon>
        <taxon>Austropuccinia</taxon>
    </lineage>
</organism>
<evidence type="ECO:0000313" key="2">
    <source>
        <dbReference type="EMBL" id="MBW0532340.1"/>
    </source>
</evidence>
<reference evidence="2" key="1">
    <citation type="submission" date="2021-03" db="EMBL/GenBank/DDBJ databases">
        <title>Draft genome sequence of rust myrtle Austropuccinia psidii MF-1, a brazilian biotype.</title>
        <authorList>
            <person name="Quecine M.C."/>
            <person name="Pachon D.M.R."/>
            <person name="Bonatelli M.L."/>
            <person name="Correr F.H."/>
            <person name="Franceschini L.M."/>
            <person name="Leite T.F."/>
            <person name="Margarido G.R.A."/>
            <person name="Almeida C.A."/>
            <person name="Ferrarezi J.A."/>
            <person name="Labate C.A."/>
        </authorList>
    </citation>
    <scope>NUCLEOTIDE SEQUENCE</scope>
    <source>
        <strain evidence="2">MF-1</strain>
    </source>
</reference>
<evidence type="ECO:0000256" key="1">
    <source>
        <dbReference type="SAM" id="MobiDB-lite"/>
    </source>
</evidence>
<keyword evidence="3" id="KW-1185">Reference proteome</keyword>
<evidence type="ECO:0000313" key="3">
    <source>
        <dbReference type="Proteomes" id="UP000765509"/>
    </source>
</evidence>
<gene>
    <name evidence="2" type="ORF">O181_072055</name>
</gene>